<dbReference type="InterPro" id="IPR036412">
    <property type="entry name" value="HAD-like_sf"/>
</dbReference>
<dbReference type="Gene3D" id="3.40.50.1000">
    <property type="entry name" value="HAD superfamily/HAD-like"/>
    <property type="match status" value="1"/>
</dbReference>
<dbReference type="GO" id="GO:0008962">
    <property type="term" value="F:phosphatidylglycerophosphatase activity"/>
    <property type="evidence" value="ECO:0007669"/>
    <property type="project" value="InterPro"/>
</dbReference>
<reference evidence="1" key="1">
    <citation type="submission" date="2019-12" db="EMBL/GenBank/DDBJ databases">
        <authorList>
            <person name="zhang j."/>
            <person name="sun C.M."/>
        </authorList>
    </citation>
    <scope>NUCLEOTIDE SEQUENCE</scope>
    <source>
        <strain evidence="1">NS-1</strain>
    </source>
</reference>
<dbReference type="KEGG" id="ifn:GM661_11580"/>
<keyword evidence="2" id="KW-1185">Reference proteome</keyword>
<proteinExistence type="predicted"/>
<organism evidence="1 2">
    <name type="scientific">Iocasia fonsfrigidae</name>
    <dbReference type="NCBI Taxonomy" id="2682810"/>
    <lineage>
        <taxon>Bacteria</taxon>
        <taxon>Bacillati</taxon>
        <taxon>Bacillota</taxon>
        <taxon>Clostridia</taxon>
        <taxon>Halanaerobiales</taxon>
        <taxon>Halanaerobiaceae</taxon>
        <taxon>Iocasia</taxon>
    </lineage>
</organism>
<evidence type="ECO:0000313" key="2">
    <source>
        <dbReference type="Proteomes" id="UP000665020"/>
    </source>
</evidence>
<dbReference type="InterPro" id="IPR027706">
    <property type="entry name" value="PGP_Pase"/>
</dbReference>
<dbReference type="NCBIfam" id="TIGR01668">
    <property type="entry name" value="YqeG_hyp_ppase"/>
    <property type="match status" value="1"/>
</dbReference>
<evidence type="ECO:0000313" key="1">
    <source>
        <dbReference type="EMBL" id="QTL98560.1"/>
    </source>
</evidence>
<dbReference type="InterPro" id="IPR023214">
    <property type="entry name" value="HAD_sf"/>
</dbReference>
<accession>A0A8A7KBE6</accession>
<name>A0A8A7KBE6_9FIRM</name>
<dbReference type="Proteomes" id="UP000665020">
    <property type="component" value="Chromosome"/>
</dbReference>
<sequence>MINKLKPDQYYQDVFLIDFDLLKKQGIKGVICDIDNTIVPWSEEEILQEIIDWFSEIKDRGFQICLVSNGTAKRVNYFSEKLDLPAFGQAVKPAGKAFRKAQTVMALNSSEIVVIGDQLFTDVFGGNRMGFVTILVDPMNSREFFTTRIMRLLERMFFKRGEEK</sequence>
<protein>
    <submittedName>
        <fullName evidence="1">YqeG family HAD IIIA-type phosphatase</fullName>
    </submittedName>
</protein>
<dbReference type="NCBIfam" id="TIGR01662">
    <property type="entry name" value="HAD-SF-IIIA"/>
    <property type="match status" value="1"/>
</dbReference>
<dbReference type="RefSeq" id="WP_125990764.1">
    <property type="nucleotide sequence ID" value="NZ_CP046640.1"/>
</dbReference>
<dbReference type="SUPFAM" id="SSF56784">
    <property type="entry name" value="HAD-like"/>
    <property type="match status" value="1"/>
</dbReference>
<dbReference type="Pfam" id="PF09419">
    <property type="entry name" value="PGP_phosphatase"/>
    <property type="match status" value="1"/>
</dbReference>
<dbReference type="AlphaFoldDB" id="A0A8A7KBE6"/>
<dbReference type="InterPro" id="IPR006549">
    <property type="entry name" value="HAD-SF_hydro_IIIA"/>
</dbReference>
<dbReference type="CDD" id="cd16416">
    <property type="entry name" value="HAD_BsYqeG-like"/>
    <property type="match status" value="1"/>
</dbReference>
<gene>
    <name evidence="1" type="ORF">GM661_11580</name>
</gene>
<dbReference type="EMBL" id="CP046640">
    <property type="protein sequence ID" value="QTL98560.1"/>
    <property type="molecule type" value="Genomic_DNA"/>
</dbReference>
<dbReference type="InterPro" id="IPR010021">
    <property type="entry name" value="PGPP1/Gep4"/>
</dbReference>